<accession>A0ABP5WK07</accession>
<comment type="caution">
    <text evidence="2">The sequence shown here is derived from an EMBL/GenBank/DDBJ whole genome shotgun (WGS) entry which is preliminary data.</text>
</comment>
<reference evidence="3" key="1">
    <citation type="journal article" date="2019" name="Int. J. Syst. Evol. Microbiol.">
        <title>The Global Catalogue of Microorganisms (GCM) 10K type strain sequencing project: providing services to taxonomists for standard genome sequencing and annotation.</title>
        <authorList>
            <consortium name="The Broad Institute Genomics Platform"/>
            <consortium name="The Broad Institute Genome Sequencing Center for Infectious Disease"/>
            <person name="Wu L."/>
            <person name="Ma J."/>
        </authorList>
    </citation>
    <scope>NUCLEOTIDE SEQUENCE [LARGE SCALE GENOMIC DNA]</scope>
    <source>
        <strain evidence="3">JCM 3325</strain>
    </source>
</reference>
<gene>
    <name evidence="2" type="ORF">GCM10010191_44750</name>
</gene>
<feature type="region of interest" description="Disordered" evidence="1">
    <location>
        <begin position="1"/>
        <end position="24"/>
    </location>
</feature>
<organism evidence="2 3">
    <name type="scientific">Actinomadura vinacea</name>
    <dbReference type="NCBI Taxonomy" id="115336"/>
    <lineage>
        <taxon>Bacteria</taxon>
        <taxon>Bacillati</taxon>
        <taxon>Actinomycetota</taxon>
        <taxon>Actinomycetes</taxon>
        <taxon>Streptosporangiales</taxon>
        <taxon>Thermomonosporaceae</taxon>
        <taxon>Actinomadura</taxon>
    </lineage>
</organism>
<dbReference type="InterPro" id="IPR046609">
    <property type="entry name" value="DUF6668"/>
</dbReference>
<name>A0ABP5WK07_9ACTN</name>
<protein>
    <submittedName>
        <fullName evidence="2">Uncharacterized protein</fullName>
    </submittedName>
</protein>
<dbReference type="EMBL" id="BAAARW010000016">
    <property type="protein sequence ID" value="GAA2427053.1"/>
    <property type="molecule type" value="Genomic_DNA"/>
</dbReference>
<evidence type="ECO:0000256" key="1">
    <source>
        <dbReference type="SAM" id="MobiDB-lite"/>
    </source>
</evidence>
<proteinExistence type="predicted"/>
<dbReference type="RefSeq" id="WP_344591310.1">
    <property type="nucleotide sequence ID" value="NZ_BAAARW010000016.1"/>
</dbReference>
<dbReference type="Pfam" id="PF20373">
    <property type="entry name" value="DUF6668"/>
    <property type="match status" value="1"/>
</dbReference>
<evidence type="ECO:0000313" key="2">
    <source>
        <dbReference type="EMBL" id="GAA2427053.1"/>
    </source>
</evidence>
<keyword evidence="3" id="KW-1185">Reference proteome</keyword>
<dbReference type="Proteomes" id="UP001501231">
    <property type="component" value="Unassembled WGS sequence"/>
</dbReference>
<sequence>MHVPTDARPRQASGPGGLPSTSAAAPNALHQEAATQRGRLRGKAITPAHLLPSPTSPLGLASYTGPGPALWFSSCHGGSGITTLITLIPAGMSSGQYWPALDAPGQARVVLVARDHAAGLLAAQAATRQWAAGVLPNVRLLGLAVVADAPGKRPKPLNDLVRLIAGGLPQVWELPWVEALRLGEPPTQIKLPSAYSKLANDLRRTVSEEAHA</sequence>
<evidence type="ECO:0000313" key="3">
    <source>
        <dbReference type="Proteomes" id="UP001501231"/>
    </source>
</evidence>